<comment type="similarity">
    <text evidence="2">Belongs to the NAD(P)-dependent epimerase/dehydratase family. Dihydroflavonol-4-reductase subfamily.</text>
</comment>
<protein>
    <recommendedName>
        <fullName evidence="4">NAD-dependent epimerase/dehydratase domain-containing protein</fullName>
    </recommendedName>
</protein>
<evidence type="ECO:0000313" key="5">
    <source>
        <dbReference type="EMBL" id="TGO38233.1"/>
    </source>
</evidence>
<dbReference type="SUPFAM" id="SSF51735">
    <property type="entry name" value="NAD(P)-binding Rossmann-fold domains"/>
    <property type="match status" value="1"/>
</dbReference>
<gene>
    <name evidence="5" type="ORF">BHYA_0079g00340</name>
</gene>
<dbReference type="EMBL" id="PQXK01000079">
    <property type="protein sequence ID" value="TGO38233.1"/>
    <property type="molecule type" value="Genomic_DNA"/>
</dbReference>
<dbReference type="InterPro" id="IPR050425">
    <property type="entry name" value="NAD(P)_dehydrat-like"/>
</dbReference>
<proteinExistence type="inferred from homology"/>
<evidence type="ECO:0000313" key="6">
    <source>
        <dbReference type="Proteomes" id="UP000297814"/>
    </source>
</evidence>
<name>A0A4Z1GY61_9HELO</name>
<evidence type="ECO:0000256" key="2">
    <source>
        <dbReference type="ARBA" id="ARBA00023445"/>
    </source>
</evidence>
<feature type="domain" description="NAD-dependent epimerase/dehydratase" evidence="4">
    <location>
        <begin position="11"/>
        <end position="287"/>
    </location>
</feature>
<reference evidence="5 6" key="1">
    <citation type="submission" date="2017-12" db="EMBL/GenBank/DDBJ databases">
        <title>Comparative genomics of Botrytis spp.</title>
        <authorList>
            <person name="Valero-Jimenez C.A."/>
            <person name="Tapia P."/>
            <person name="Veloso J."/>
            <person name="Silva-Moreno E."/>
            <person name="Staats M."/>
            <person name="Valdes J.H."/>
            <person name="Van Kan J.A.L."/>
        </authorList>
    </citation>
    <scope>NUCLEOTIDE SEQUENCE [LARGE SCALE GENOMIC DNA]</scope>
    <source>
        <strain evidence="5 6">Bh0001</strain>
    </source>
</reference>
<dbReference type="GO" id="GO:0016616">
    <property type="term" value="F:oxidoreductase activity, acting on the CH-OH group of donors, NAD or NADP as acceptor"/>
    <property type="evidence" value="ECO:0007669"/>
    <property type="project" value="TreeGrafter"/>
</dbReference>
<dbReference type="AlphaFoldDB" id="A0A4Z1GY61"/>
<dbReference type="InterPro" id="IPR036291">
    <property type="entry name" value="NAD(P)-bd_dom_sf"/>
</dbReference>
<sequence>MAIPSSNNKTALITGINGYIASVLGFQLLQAGYSIRGTTRRISSAEPLLKGPYAPYIDRVKIYEVPDMTIAGAFDEAVKGKSQFPHPPHSPHSQCVNGIFHTASPIDFSLKTYAQMVTPAIDGTNTLLYSSLKAGPQLKAVVITSSVIAAVDPRTDPYTFTESDFATSYLTQAQKDLQENRPSSAGILYAASKSAAESAVWKFRSEKSPSFALSTINPAFVTGPPVSLPETGEKLNETLKPIYNMLSGATKTISPASGTGSSVDVRDVAYMHIWAYEHPEKSDGERYIACLGTGPPQAQADILREYFKEKGDEKALEKIVVGNPGEDYVGYNKETGKVESVESTPERPRVSGEKAQREMGFRFRSFKESVIDTAEALRPLL</sequence>
<comment type="caution">
    <text evidence="5">The sequence shown here is derived from an EMBL/GenBank/DDBJ whole genome shotgun (WGS) entry which is preliminary data.</text>
</comment>
<dbReference type="Proteomes" id="UP000297814">
    <property type="component" value="Unassembled WGS sequence"/>
</dbReference>
<dbReference type="Gene3D" id="3.40.50.720">
    <property type="entry name" value="NAD(P)-binding Rossmann-like Domain"/>
    <property type="match status" value="1"/>
</dbReference>
<evidence type="ECO:0000256" key="1">
    <source>
        <dbReference type="ARBA" id="ARBA00023002"/>
    </source>
</evidence>
<organism evidence="5 6">
    <name type="scientific">Botrytis hyacinthi</name>
    <dbReference type="NCBI Taxonomy" id="278943"/>
    <lineage>
        <taxon>Eukaryota</taxon>
        <taxon>Fungi</taxon>
        <taxon>Dikarya</taxon>
        <taxon>Ascomycota</taxon>
        <taxon>Pezizomycotina</taxon>
        <taxon>Leotiomycetes</taxon>
        <taxon>Helotiales</taxon>
        <taxon>Sclerotiniaceae</taxon>
        <taxon>Botrytis</taxon>
    </lineage>
</organism>
<dbReference type="Pfam" id="PF01370">
    <property type="entry name" value="Epimerase"/>
    <property type="match status" value="1"/>
</dbReference>
<keyword evidence="6" id="KW-1185">Reference proteome</keyword>
<evidence type="ECO:0000256" key="3">
    <source>
        <dbReference type="SAM" id="MobiDB-lite"/>
    </source>
</evidence>
<dbReference type="PANTHER" id="PTHR10366:SF564">
    <property type="entry name" value="STEROL-4-ALPHA-CARBOXYLATE 3-DEHYDROGENASE, DECARBOXYLATING"/>
    <property type="match status" value="1"/>
</dbReference>
<evidence type="ECO:0000259" key="4">
    <source>
        <dbReference type="Pfam" id="PF01370"/>
    </source>
</evidence>
<dbReference type="InterPro" id="IPR001509">
    <property type="entry name" value="Epimerase_deHydtase"/>
</dbReference>
<keyword evidence="1" id="KW-0560">Oxidoreductase</keyword>
<accession>A0A4Z1GY61</accession>
<feature type="region of interest" description="Disordered" evidence="3">
    <location>
        <begin position="337"/>
        <end position="356"/>
    </location>
</feature>
<dbReference type="PANTHER" id="PTHR10366">
    <property type="entry name" value="NAD DEPENDENT EPIMERASE/DEHYDRATASE"/>
    <property type="match status" value="1"/>
</dbReference>